<reference evidence="1 2" key="1">
    <citation type="journal article" date="2020" name="Cell">
        <title>Large-Scale Comparative Analyses of Tick Genomes Elucidate Their Genetic Diversity and Vector Capacities.</title>
        <authorList>
            <consortium name="Tick Genome and Microbiome Consortium (TIGMIC)"/>
            <person name="Jia N."/>
            <person name="Wang J."/>
            <person name="Shi W."/>
            <person name="Du L."/>
            <person name="Sun Y."/>
            <person name="Zhan W."/>
            <person name="Jiang J.F."/>
            <person name="Wang Q."/>
            <person name="Zhang B."/>
            <person name="Ji P."/>
            <person name="Bell-Sakyi L."/>
            <person name="Cui X.M."/>
            <person name="Yuan T.T."/>
            <person name="Jiang B.G."/>
            <person name="Yang W.F."/>
            <person name="Lam T.T."/>
            <person name="Chang Q.C."/>
            <person name="Ding S.J."/>
            <person name="Wang X.J."/>
            <person name="Zhu J.G."/>
            <person name="Ruan X.D."/>
            <person name="Zhao L."/>
            <person name="Wei J.T."/>
            <person name="Ye R.Z."/>
            <person name="Que T.C."/>
            <person name="Du C.H."/>
            <person name="Zhou Y.H."/>
            <person name="Cheng J.X."/>
            <person name="Dai P.F."/>
            <person name="Guo W.B."/>
            <person name="Han X.H."/>
            <person name="Huang E.J."/>
            <person name="Li L.F."/>
            <person name="Wei W."/>
            <person name="Gao Y.C."/>
            <person name="Liu J.Z."/>
            <person name="Shao H.Z."/>
            <person name="Wang X."/>
            <person name="Wang C.C."/>
            <person name="Yang T.C."/>
            <person name="Huo Q.B."/>
            <person name="Li W."/>
            <person name="Chen H.Y."/>
            <person name="Chen S.E."/>
            <person name="Zhou L.G."/>
            <person name="Ni X.B."/>
            <person name="Tian J.H."/>
            <person name="Sheng Y."/>
            <person name="Liu T."/>
            <person name="Pan Y.S."/>
            <person name="Xia L.Y."/>
            <person name="Li J."/>
            <person name="Zhao F."/>
            <person name="Cao W.C."/>
        </authorList>
    </citation>
    <scope>NUCLEOTIDE SEQUENCE [LARGE SCALE GENOMIC DNA]</scope>
    <source>
        <strain evidence="1">Iper-2018</strain>
    </source>
</reference>
<dbReference type="EMBL" id="JABSTQ010011288">
    <property type="protein sequence ID" value="KAG0413134.1"/>
    <property type="molecule type" value="Genomic_DNA"/>
</dbReference>
<evidence type="ECO:0000313" key="2">
    <source>
        <dbReference type="Proteomes" id="UP000805193"/>
    </source>
</evidence>
<keyword evidence="2" id="KW-1185">Reference proteome</keyword>
<comment type="caution">
    <text evidence="1">The sequence shown here is derived from an EMBL/GenBank/DDBJ whole genome shotgun (WGS) entry which is preliminary data.</text>
</comment>
<name>A0AC60P163_IXOPE</name>
<evidence type="ECO:0000313" key="1">
    <source>
        <dbReference type="EMBL" id="KAG0413134.1"/>
    </source>
</evidence>
<sequence length="872" mass="95227">MSPLARDSSEKRSDDGTVNPVIKKISSRILPGALAPANKDAIEWGFQSLLAYGCHKHIVVVDTKYAKVFQTLSGHNHNVTKVRWSRHMHYHDLVNPYHLKLASADTSGTVLVWDISQATVRSTLTEPDRALLEMNWLVGGGSSHHLLLTLYSLGTLVLWHADSGAQLWRKNYADALLSFSLDPFCENAVCFLAADCLLLVEDLSGQQAPVGVGSKWHVSGQPGGTANDEKNRPKSRLLSGVKSLMRAADSRIGADEEQPLSECLQLCYHGALRYHLLLLYPKRLMVLDTEIQQTLGVISLERNGSPFVRCQPCWQHDMILCLHESGSVSARVRQRDQEEPCARGDFGHGTSQVNYTMRCISEALRLTKHSKVFGLAVRRSGQHRMALLIGDGRLLFLELAFSKQPGGGRNGSLSELLAPNVGLRLPMSGLLEALAPGPHLTRMCPPVTFGNWSSYRPLLAVGNNAGGVQVFDLSTGVLEKEFNLHATPVRGIEWVSLTSFLSFACANLTGVGGKVKNEIVLTSTGSGRVRQVRADANEESPVCAIRVSHLKQYFVVLFKEQPFELWDLRTLTLLRTMPDNFPCVTSLEWSPLVSGKAQLRARQASGRKDADASVGDRAVNQLERQPSLPSAGPPLREQLVFTDADAQLYYFTVEGNVVRDCTRNPPEAGMASITSIAWKSDYIVLGDADGTLTVWDLKGKVLRTLPTQRGCVKRLKFGPGKGNMKVLALFADGLDVWDAQEVQLSVQARCPQDLPGVSDVDWAKSDKLVVATLDGCVRIVDMDLKGCSSPVASQLDTSRVPFVPHLLPPKATLRLKSQLQHLSPAGLAELVTPERAPGETALVDKLLQAWAAQRAPSDSLATGVAERSLSVA</sequence>
<dbReference type="Proteomes" id="UP000805193">
    <property type="component" value="Unassembled WGS sequence"/>
</dbReference>
<proteinExistence type="predicted"/>
<accession>A0AC60P163</accession>
<protein>
    <submittedName>
        <fullName evidence="1">Uncharacterized protein</fullName>
    </submittedName>
</protein>
<feature type="non-terminal residue" evidence="1">
    <location>
        <position position="872"/>
    </location>
</feature>
<organism evidence="1 2">
    <name type="scientific">Ixodes persulcatus</name>
    <name type="common">Taiga tick</name>
    <dbReference type="NCBI Taxonomy" id="34615"/>
    <lineage>
        <taxon>Eukaryota</taxon>
        <taxon>Metazoa</taxon>
        <taxon>Ecdysozoa</taxon>
        <taxon>Arthropoda</taxon>
        <taxon>Chelicerata</taxon>
        <taxon>Arachnida</taxon>
        <taxon>Acari</taxon>
        <taxon>Parasitiformes</taxon>
        <taxon>Ixodida</taxon>
        <taxon>Ixodoidea</taxon>
        <taxon>Ixodidae</taxon>
        <taxon>Ixodinae</taxon>
        <taxon>Ixodes</taxon>
    </lineage>
</organism>
<gene>
    <name evidence="1" type="ORF">HPB47_009708</name>
</gene>